<keyword evidence="3" id="KW-1185">Reference proteome</keyword>
<comment type="caution">
    <text evidence="2">The sequence shown here is derived from an EMBL/GenBank/DDBJ whole genome shotgun (WGS) entry which is preliminary data.</text>
</comment>
<evidence type="ECO:0000313" key="3">
    <source>
        <dbReference type="Proteomes" id="UP001139125"/>
    </source>
</evidence>
<proteinExistence type="predicted"/>
<protein>
    <submittedName>
        <fullName evidence="2">FixH family protein</fullName>
    </submittedName>
</protein>
<dbReference type="InterPro" id="IPR032693">
    <property type="entry name" value="YtkA-like_dom"/>
</dbReference>
<organism evidence="2 3">
    <name type="scientific">Gracilimonas sediminicola</name>
    <dbReference type="NCBI Taxonomy" id="2952158"/>
    <lineage>
        <taxon>Bacteria</taxon>
        <taxon>Pseudomonadati</taxon>
        <taxon>Balneolota</taxon>
        <taxon>Balneolia</taxon>
        <taxon>Balneolales</taxon>
        <taxon>Balneolaceae</taxon>
        <taxon>Gracilimonas</taxon>
    </lineage>
</organism>
<sequence length="256" mass="28428">MAVLVFAAISCDSNNNADSDLELIPVNSVTVNGYTVSLHAQTELETGANHLYWEIEEDGKTADIQSFTITPMMDMGQMMHSTPFNQPVTSEEDEDYLENMAVFIMPSGEMGSWSITFEITKMDGETVSGELPVEIASSWKFTSTRSENDKVYYISWYSPRKPVSGNNELVFLIHTRTGMMNFPAVENAELSVYPYMDMGGGSGHSTDYTTPVAMGDGFYEGEINYSMSGVWTTSVELIAENDTLPEVMFEYSVQAK</sequence>
<dbReference type="AlphaFoldDB" id="A0A9X2L0P8"/>
<reference evidence="2" key="1">
    <citation type="submission" date="2022-06" db="EMBL/GenBank/DDBJ databases">
        <title>Gracilimonas sp. CAU 1638 isolated from sea sediment.</title>
        <authorList>
            <person name="Kim W."/>
        </authorList>
    </citation>
    <scope>NUCLEOTIDE SEQUENCE</scope>
    <source>
        <strain evidence="2">CAU 1638</strain>
    </source>
</reference>
<dbReference type="Pfam" id="PF13115">
    <property type="entry name" value="YtkA"/>
    <property type="match status" value="1"/>
</dbReference>
<evidence type="ECO:0000313" key="2">
    <source>
        <dbReference type="EMBL" id="MCP9290119.1"/>
    </source>
</evidence>
<dbReference type="RefSeq" id="WP_255131899.1">
    <property type="nucleotide sequence ID" value="NZ_JANDBC010000001.1"/>
</dbReference>
<accession>A0A9X2L0P8</accession>
<dbReference type="EMBL" id="JANDBC010000001">
    <property type="protein sequence ID" value="MCP9290119.1"/>
    <property type="molecule type" value="Genomic_DNA"/>
</dbReference>
<name>A0A9X2L0P8_9BACT</name>
<evidence type="ECO:0000259" key="1">
    <source>
        <dbReference type="Pfam" id="PF13115"/>
    </source>
</evidence>
<feature type="domain" description="YtkA-like" evidence="1">
    <location>
        <begin position="149"/>
        <end position="235"/>
    </location>
</feature>
<dbReference type="Proteomes" id="UP001139125">
    <property type="component" value="Unassembled WGS sequence"/>
</dbReference>
<gene>
    <name evidence="2" type="ORF">NM125_00835</name>
</gene>